<dbReference type="InterPro" id="IPR027961">
    <property type="entry name" value="DUF4442"/>
</dbReference>
<accession>A0ABU0X428</accession>
<gene>
    <name evidence="1" type="ORF">CKY47_20630</name>
</gene>
<dbReference type="Gene3D" id="3.10.129.10">
    <property type="entry name" value="Hotdog Thioesterase"/>
    <property type="match status" value="1"/>
</dbReference>
<dbReference type="InterPro" id="IPR029069">
    <property type="entry name" value="HotDog_dom_sf"/>
</dbReference>
<organism evidence="1 2">
    <name type="scientific">Saccharothrix yanglingensis</name>
    <dbReference type="NCBI Taxonomy" id="659496"/>
    <lineage>
        <taxon>Bacteria</taxon>
        <taxon>Bacillati</taxon>
        <taxon>Actinomycetota</taxon>
        <taxon>Actinomycetes</taxon>
        <taxon>Pseudonocardiales</taxon>
        <taxon>Pseudonocardiaceae</taxon>
        <taxon>Saccharothrix</taxon>
    </lineage>
</organism>
<dbReference type="RefSeq" id="WP_306747585.1">
    <property type="nucleotide sequence ID" value="NZ_NSDM01000008.1"/>
</dbReference>
<dbReference type="Proteomes" id="UP001225605">
    <property type="component" value="Unassembled WGS sequence"/>
</dbReference>
<sequence>MKASHLRRGMNLWPPFLFAGIRVVELSDDYRRARVRLRMHRWNRNYVGTHFGGSLFAMTDPFWMLLVLHHLGREHLVWDKAGEIEFVTPGRGTVTAEFRLTDEHLDEIRSRTADGGKALVWFETDVVDETGAVVARTRKQVYARRKRRGNPVDADAPRAV</sequence>
<proteinExistence type="predicted"/>
<evidence type="ECO:0000313" key="1">
    <source>
        <dbReference type="EMBL" id="MDQ2586352.1"/>
    </source>
</evidence>
<comment type="caution">
    <text evidence="1">The sequence shown here is derived from an EMBL/GenBank/DDBJ whole genome shotgun (WGS) entry which is preliminary data.</text>
</comment>
<dbReference type="SUPFAM" id="SSF54637">
    <property type="entry name" value="Thioesterase/thiol ester dehydrase-isomerase"/>
    <property type="match status" value="1"/>
</dbReference>
<name>A0ABU0X428_9PSEU</name>
<dbReference type="EMBL" id="NSDM01000008">
    <property type="protein sequence ID" value="MDQ2586352.1"/>
    <property type="molecule type" value="Genomic_DNA"/>
</dbReference>
<dbReference type="Pfam" id="PF14539">
    <property type="entry name" value="DUF4442"/>
    <property type="match status" value="1"/>
</dbReference>
<reference evidence="1 2" key="1">
    <citation type="submission" date="2017-06" db="EMBL/GenBank/DDBJ databases">
        <title>Cultured bacterium strain Saccharothrix yanglingensis Hhs.015.</title>
        <authorList>
            <person name="Xia Y."/>
        </authorList>
    </citation>
    <scope>NUCLEOTIDE SEQUENCE [LARGE SCALE GENOMIC DNA]</scope>
    <source>
        <strain evidence="1 2">Hhs.015</strain>
    </source>
</reference>
<protein>
    <submittedName>
        <fullName evidence="1">Tetrameric acyl-CoA thioesterase</fullName>
    </submittedName>
</protein>
<evidence type="ECO:0000313" key="2">
    <source>
        <dbReference type="Proteomes" id="UP001225605"/>
    </source>
</evidence>
<keyword evidence="2" id="KW-1185">Reference proteome</keyword>